<dbReference type="Proteomes" id="UP000008522">
    <property type="component" value="Chromosome"/>
</dbReference>
<accession>G0EJG3</accession>
<evidence type="ECO:0000313" key="2">
    <source>
        <dbReference type="EMBL" id="AEM21162.1"/>
    </source>
</evidence>
<gene>
    <name evidence="2" type="ordered locus">Bint_0531</name>
</gene>
<feature type="compositionally biased region" description="Polar residues" evidence="1">
    <location>
        <begin position="14"/>
        <end position="24"/>
    </location>
</feature>
<proteinExistence type="predicted"/>
<protein>
    <recommendedName>
        <fullName evidence="4">Lipoprotein</fullName>
    </recommendedName>
</protein>
<dbReference type="KEGG" id="bip:Bint_0531"/>
<keyword evidence="3" id="KW-1185">Reference proteome</keyword>
<reference evidence="2 3" key="1">
    <citation type="journal article" date="2011" name="BMC Genomics">
        <title>Complete genome sequence of Brachyspira intermedia reveals unique genomic features in Brachyspira species and phage-mediated horizontal gene transfer.</title>
        <authorList>
            <person name="Hafstrom T."/>
            <person name="Jansson D.S."/>
            <person name="Segerman B."/>
        </authorList>
    </citation>
    <scope>NUCLEOTIDE SEQUENCE [LARGE SCALE GENOMIC DNA]</scope>
    <source>
        <strain evidence="3">ATCC 51140 / PWS/A</strain>
    </source>
</reference>
<dbReference type="EMBL" id="CP002874">
    <property type="protein sequence ID" value="AEM21162.1"/>
    <property type="molecule type" value="Genomic_DNA"/>
</dbReference>
<dbReference type="PATRIC" id="fig|1045858.4.peg.530"/>
<dbReference type="AlphaFoldDB" id="G0EJG3"/>
<evidence type="ECO:0000256" key="1">
    <source>
        <dbReference type="SAM" id="MobiDB-lite"/>
    </source>
</evidence>
<evidence type="ECO:0000313" key="3">
    <source>
        <dbReference type="Proteomes" id="UP000008522"/>
    </source>
</evidence>
<organism evidence="2 3">
    <name type="scientific">Brachyspira intermedia (strain ATCC 51140 / PWS/A)</name>
    <name type="common">Serpulina intermedia</name>
    <dbReference type="NCBI Taxonomy" id="1045858"/>
    <lineage>
        <taxon>Bacteria</taxon>
        <taxon>Pseudomonadati</taxon>
        <taxon>Spirochaetota</taxon>
        <taxon>Spirochaetia</taxon>
        <taxon>Brachyspirales</taxon>
        <taxon>Brachyspiraceae</taxon>
        <taxon>Brachyspira</taxon>
    </lineage>
</organism>
<sequence length="138" mass="14938">MLSISCSNKDKTGSSDGSATTTKGIEQYNGNTYVSSKIQINNQLGYVWISVKDSKVAIKPNEDNNTSPIFDTGNYFSVTGSGTDYNFSIPDSKQNPDSIVGTLTFSDDASYVTLNITKNGDDPTGETLNKHFVCNIKK</sequence>
<dbReference type="HOGENOM" id="CLU_1700855_0_0_12"/>
<name>G0EJG3_BRAIP</name>
<feature type="region of interest" description="Disordered" evidence="1">
    <location>
        <begin position="1"/>
        <end position="24"/>
    </location>
</feature>
<evidence type="ECO:0008006" key="4">
    <source>
        <dbReference type="Google" id="ProtNLM"/>
    </source>
</evidence>